<dbReference type="Gene3D" id="3.30.43.10">
    <property type="entry name" value="Uridine Diphospho-n-acetylenolpyruvylglucosamine Reductase, domain 2"/>
    <property type="match status" value="1"/>
</dbReference>
<dbReference type="PANTHER" id="PTHR42659:SF2">
    <property type="entry name" value="XANTHINE DEHYDROGENASE SUBUNIT C-RELATED"/>
    <property type="match status" value="1"/>
</dbReference>
<dbReference type="SMART" id="SM01092">
    <property type="entry name" value="CO_deh_flav_C"/>
    <property type="match status" value="1"/>
</dbReference>
<dbReference type="SUPFAM" id="SSF56176">
    <property type="entry name" value="FAD-binding/transporter-associated domain-like"/>
    <property type="match status" value="1"/>
</dbReference>
<sequence length="282" mass="29461">MHQTTYHRATSVDDAVNVAQSADDPRYLSGGMTLLPTMKQRLAAPSDLIDLRHVESMKGISEEGDMIVIGGATCHNDIATSELLQTKVPGLAYQASHIGDPMVRHMGTIGGSVANNDPAACYPSAMMAVNAVIRTNKRELAAEDFFTGLFDTALDDDEIVTAVAFRAPEKSGYGKFPNPASRYAMAGVFVAKTADGVRVAVTGAGEDGVFRASGLEEALNGDFSVEALQGKTVESSDLMGDIHASPEYRAALIVAMAKRAVVLANGGDPDTKAATPAGTAAV</sequence>
<dbReference type="GO" id="GO:0071949">
    <property type="term" value="F:FAD binding"/>
    <property type="evidence" value="ECO:0007669"/>
    <property type="project" value="InterPro"/>
</dbReference>
<dbReference type="PANTHER" id="PTHR42659">
    <property type="entry name" value="XANTHINE DEHYDROGENASE SUBUNIT C-RELATED"/>
    <property type="match status" value="1"/>
</dbReference>
<keyword evidence="1" id="KW-0285">Flavoprotein</keyword>
<dbReference type="EMBL" id="RCWN01000001">
    <property type="protein sequence ID" value="RLQ89489.1"/>
    <property type="molecule type" value="Genomic_DNA"/>
</dbReference>
<dbReference type="RefSeq" id="WP_121646450.1">
    <property type="nucleotide sequence ID" value="NZ_RCWN01000001.1"/>
</dbReference>
<dbReference type="Pfam" id="PF00941">
    <property type="entry name" value="FAD_binding_5"/>
    <property type="match status" value="1"/>
</dbReference>
<dbReference type="InterPro" id="IPR005107">
    <property type="entry name" value="CO_DH_flav_C"/>
</dbReference>
<feature type="domain" description="FAD-binding PCMH-type" evidence="4">
    <location>
        <begin position="1"/>
        <end position="170"/>
    </location>
</feature>
<dbReference type="SUPFAM" id="SSF55447">
    <property type="entry name" value="CO dehydrogenase flavoprotein C-terminal domain-like"/>
    <property type="match status" value="1"/>
</dbReference>
<evidence type="ECO:0000313" key="5">
    <source>
        <dbReference type="EMBL" id="RLQ89489.1"/>
    </source>
</evidence>
<gene>
    <name evidence="5" type="ORF">D8780_07855</name>
</gene>
<protein>
    <submittedName>
        <fullName evidence="5">Xanthine dehydrogenase family protein subunit M</fullName>
    </submittedName>
</protein>
<dbReference type="InterPro" id="IPR016166">
    <property type="entry name" value="FAD-bd_PCMH"/>
</dbReference>
<evidence type="ECO:0000313" key="6">
    <source>
        <dbReference type="Proteomes" id="UP000281094"/>
    </source>
</evidence>
<dbReference type="PROSITE" id="PS51387">
    <property type="entry name" value="FAD_PCMH"/>
    <property type="match status" value="1"/>
</dbReference>
<dbReference type="InterPro" id="IPR016169">
    <property type="entry name" value="FAD-bd_PCMH_sub2"/>
</dbReference>
<dbReference type="Gene3D" id="3.30.465.10">
    <property type="match status" value="1"/>
</dbReference>
<reference evidence="5 6" key="1">
    <citation type="submission" date="2018-10" db="EMBL/GenBank/DDBJ databases">
        <title>Notoacmeibacter sp. M2BS9Y-3-1, whole genome shotgun sequence.</title>
        <authorList>
            <person name="Tuo L."/>
        </authorList>
    </citation>
    <scope>NUCLEOTIDE SEQUENCE [LARGE SCALE GENOMIC DNA]</scope>
    <source>
        <strain evidence="5 6">M2BS9Y-3-1</strain>
    </source>
</reference>
<dbReference type="InterPro" id="IPR016167">
    <property type="entry name" value="FAD-bd_PCMH_sub1"/>
</dbReference>
<dbReference type="InterPro" id="IPR051312">
    <property type="entry name" value="Diverse_Substr_Oxidored"/>
</dbReference>
<evidence type="ECO:0000256" key="2">
    <source>
        <dbReference type="ARBA" id="ARBA00022827"/>
    </source>
</evidence>
<evidence type="ECO:0000256" key="1">
    <source>
        <dbReference type="ARBA" id="ARBA00022630"/>
    </source>
</evidence>
<dbReference type="GO" id="GO:0016491">
    <property type="term" value="F:oxidoreductase activity"/>
    <property type="evidence" value="ECO:0007669"/>
    <property type="project" value="UniProtKB-KW"/>
</dbReference>
<dbReference type="AlphaFoldDB" id="A0A3L7JH46"/>
<proteinExistence type="predicted"/>
<evidence type="ECO:0000259" key="4">
    <source>
        <dbReference type="PROSITE" id="PS51387"/>
    </source>
</evidence>
<dbReference type="InterPro" id="IPR002346">
    <property type="entry name" value="Mopterin_DH_FAD-bd"/>
</dbReference>
<dbReference type="Gene3D" id="3.30.390.50">
    <property type="entry name" value="CO dehydrogenase flavoprotein, C-terminal domain"/>
    <property type="match status" value="1"/>
</dbReference>
<comment type="caution">
    <text evidence="5">The sequence shown here is derived from an EMBL/GenBank/DDBJ whole genome shotgun (WGS) entry which is preliminary data.</text>
</comment>
<keyword evidence="6" id="KW-1185">Reference proteome</keyword>
<accession>A0A3L7JH46</accession>
<keyword evidence="2" id="KW-0274">FAD</keyword>
<dbReference type="Proteomes" id="UP000281094">
    <property type="component" value="Unassembled WGS sequence"/>
</dbReference>
<dbReference type="InterPro" id="IPR036318">
    <property type="entry name" value="FAD-bd_PCMH-like_sf"/>
</dbReference>
<dbReference type="InterPro" id="IPR036683">
    <property type="entry name" value="CO_DH_flav_C_dom_sf"/>
</dbReference>
<organism evidence="5 6">
    <name type="scientific">Notoacmeibacter ruber</name>
    <dbReference type="NCBI Taxonomy" id="2670375"/>
    <lineage>
        <taxon>Bacteria</taxon>
        <taxon>Pseudomonadati</taxon>
        <taxon>Pseudomonadota</taxon>
        <taxon>Alphaproteobacteria</taxon>
        <taxon>Hyphomicrobiales</taxon>
        <taxon>Notoacmeibacteraceae</taxon>
        <taxon>Notoacmeibacter</taxon>
    </lineage>
</organism>
<evidence type="ECO:0000256" key="3">
    <source>
        <dbReference type="ARBA" id="ARBA00023002"/>
    </source>
</evidence>
<keyword evidence="3" id="KW-0560">Oxidoreductase</keyword>
<name>A0A3L7JH46_9HYPH</name>